<dbReference type="SUPFAM" id="SSF56059">
    <property type="entry name" value="Glutathione synthetase ATP-binding domain-like"/>
    <property type="match status" value="1"/>
</dbReference>
<feature type="domain" description="Pyruvate phosphate dikinase AMP/ATP-binding" evidence="16">
    <location>
        <begin position="128"/>
        <end position="349"/>
    </location>
</feature>
<dbReference type="PANTHER" id="PTHR43030">
    <property type="entry name" value="PHOSPHOENOLPYRUVATE SYNTHASE"/>
    <property type="match status" value="1"/>
</dbReference>
<keyword evidence="9" id="KW-0547">Nucleotide-binding</keyword>
<keyword evidence="17" id="KW-0670">Pyruvate</keyword>
<evidence type="ECO:0000256" key="6">
    <source>
        <dbReference type="ARBA" id="ARBA00021623"/>
    </source>
</evidence>
<dbReference type="EC" id="2.7.9.2" evidence="5"/>
<evidence type="ECO:0000313" key="18">
    <source>
        <dbReference type="Proteomes" id="UP000190027"/>
    </source>
</evidence>
<comment type="cofactor">
    <cofactor evidence="1">
        <name>Mg(2+)</name>
        <dbReference type="ChEBI" id="CHEBI:18420"/>
    </cofactor>
</comment>
<dbReference type="GO" id="GO:0046872">
    <property type="term" value="F:metal ion binding"/>
    <property type="evidence" value="ECO:0007669"/>
    <property type="project" value="UniProtKB-KW"/>
</dbReference>
<protein>
    <recommendedName>
        <fullName evidence="6">Phosphoenolpyruvate synthase</fullName>
        <ecNumber evidence="5">2.7.9.2</ecNumber>
    </recommendedName>
    <alternativeName>
        <fullName evidence="13">Pyruvate, water dikinase</fullName>
    </alternativeName>
</protein>
<dbReference type="GO" id="GO:0008986">
    <property type="term" value="F:pyruvate, water dikinase activity"/>
    <property type="evidence" value="ECO:0007669"/>
    <property type="project" value="UniProtKB-EC"/>
</dbReference>
<evidence type="ECO:0000256" key="12">
    <source>
        <dbReference type="ARBA" id="ARBA00022842"/>
    </source>
</evidence>
<dbReference type="InterPro" id="IPR008279">
    <property type="entry name" value="PEP-util_enz_mobile_dom"/>
</dbReference>
<sequence>MFIAELFKHWTYQVFSPGALLRSKYNAFKELLEFDDRCLEGIADLEEIAYGREKADWARMHRLSLQLTRDVGEMVRRLKLMGPSRYVGLPDYFNKFRFYVSMGMDTPDPAIAPPHVLSLEEAADAPALAGGKARNAGLMAAETYLNVPTGFVVTATAFNYYLEANGLRAEVDDLLGRMELSRPTEMERLCAEIRELVLQGTVPVPIAEEIVSRSKTLAGDSGVLAVRSSAVAEDGELSFAGQYESLLSVDPDQALNAYKRVLAGKYAPRAVTYRVLNGLSDVETPMAVLFMPMVEARAAGVVYTLDMDRSQAVCGMLSIYAVPGVGEHLVSGRAVPQIYCLTREADPLLVQEPTADAVLSPEQVASVAKAAMELEQMFGEPQDVEWALDQQGGLHILQSRPLGGRHKAQAAPERSVSPEARPLLADASRASGGAAYGRVFHYDPPEHTLEDIPRDAILVVGALDPALAGTVGKIRGVIAEAGSRASHFASVAREFGLPVLVGVENAFQRFSPALEVTVDADTGAVYHGRVESLLQNDEEESRPSPALQRLRQVMPHISRLTLVDPEGADFAPEHCRSLHDIVRFCHEKAVAEMFRLVGRGGRGLGAARKLETGLPLVMYLLDVGGGLFDQATQKRSITPDDIKSPPMWSLWQGLSSKDIVWQEGLTHMDWEEFDRVSAGIFKHDSALLASYAVVAEDYAHLMVRFGYHFSQVDSLCGPDERKNYVNFRFKGGGGLMRQRELRLLFLRRVLESQGWRVRVRGDMLDAGVGNGSEAMTQRQLHLLGRILGRTRLMDMGLEDELQVDRLVEEFLHPPASEDY</sequence>
<evidence type="ECO:0000256" key="2">
    <source>
        <dbReference type="ARBA" id="ARBA00002988"/>
    </source>
</evidence>
<evidence type="ECO:0000256" key="10">
    <source>
        <dbReference type="ARBA" id="ARBA00022777"/>
    </source>
</evidence>
<dbReference type="Gene3D" id="3.30.1490.20">
    <property type="entry name" value="ATP-grasp fold, A domain"/>
    <property type="match status" value="1"/>
</dbReference>
<dbReference type="InterPro" id="IPR013815">
    <property type="entry name" value="ATP_grasp_subdomain_1"/>
</dbReference>
<evidence type="ECO:0000256" key="5">
    <source>
        <dbReference type="ARBA" id="ARBA00011996"/>
    </source>
</evidence>
<evidence type="ECO:0000256" key="11">
    <source>
        <dbReference type="ARBA" id="ARBA00022840"/>
    </source>
</evidence>
<dbReference type="STRING" id="1121449.SAMN02745704_01452"/>
<evidence type="ECO:0000256" key="3">
    <source>
        <dbReference type="ARBA" id="ARBA00004742"/>
    </source>
</evidence>
<evidence type="ECO:0000256" key="9">
    <source>
        <dbReference type="ARBA" id="ARBA00022741"/>
    </source>
</evidence>
<gene>
    <name evidence="17" type="ORF">SAMN02745704_01452</name>
</gene>
<keyword evidence="8" id="KW-0479">Metal-binding</keyword>
<evidence type="ECO:0000256" key="8">
    <source>
        <dbReference type="ARBA" id="ARBA00022723"/>
    </source>
</evidence>
<dbReference type="Pfam" id="PF00391">
    <property type="entry name" value="PEP-utilizers"/>
    <property type="match status" value="1"/>
</dbReference>
<evidence type="ECO:0000256" key="1">
    <source>
        <dbReference type="ARBA" id="ARBA00001946"/>
    </source>
</evidence>
<dbReference type="Pfam" id="PF01326">
    <property type="entry name" value="PPDK_N"/>
    <property type="match status" value="2"/>
</dbReference>
<dbReference type="Gene3D" id="3.50.30.10">
    <property type="entry name" value="Phosphohistidine domain"/>
    <property type="match status" value="1"/>
</dbReference>
<evidence type="ECO:0000256" key="4">
    <source>
        <dbReference type="ARBA" id="ARBA00007837"/>
    </source>
</evidence>
<dbReference type="Proteomes" id="UP000190027">
    <property type="component" value="Unassembled WGS sequence"/>
</dbReference>
<dbReference type="RefSeq" id="WP_078717025.1">
    <property type="nucleotide sequence ID" value="NZ_FUYC01000005.1"/>
</dbReference>
<comment type="similarity">
    <text evidence="4">Belongs to the PEP-utilizing enzyme family.</text>
</comment>
<organism evidence="17 18">
    <name type="scientific">Paucidesulfovibrio gracilis DSM 16080</name>
    <dbReference type="NCBI Taxonomy" id="1121449"/>
    <lineage>
        <taxon>Bacteria</taxon>
        <taxon>Pseudomonadati</taxon>
        <taxon>Thermodesulfobacteriota</taxon>
        <taxon>Desulfovibrionia</taxon>
        <taxon>Desulfovibrionales</taxon>
        <taxon>Desulfovibrionaceae</taxon>
        <taxon>Paucidesulfovibrio</taxon>
    </lineage>
</organism>
<evidence type="ECO:0000259" key="16">
    <source>
        <dbReference type="Pfam" id="PF01326"/>
    </source>
</evidence>
<dbReference type="InterPro" id="IPR006319">
    <property type="entry name" value="PEP_synth"/>
</dbReference>
<dbReference type="InterPro" id="IPR036637">
    <property type="entry name" value="Phosphohistidine_dom_sf"/>
</dbReference>
<accession>A0A1T4WWW4</accession>
<comment type="catalytic activity">
    <reaction evidence="14">
        <text>pyruvate + ATP + H2O = phosphoenolpyruvate + AMP + phosphate + 2 H(+)</text>
        <dbReference type="Rhea" id="RHEA:11364"/>
        <dbReference type="ChEBI" id="CHEBI:15361"/>
        <dbReference type="ChEBI" id="CHEBI:15377"/>
        <dbReference type="ChEBI" id="CHEBI:15378"/>
        <dbReference type="ChEBI" id="CHEBI:30616"/>
        <dbReference type="ChEBI" id="CHEBI:43474"/>
        <dbReference type="ChEBI" id="CHEBI:58702"/>
        <dbReference type="ChEBI" id="CHEBI:456215"/>
        <dbReference type="EC" id="2.7.9.2"/>
    </reaction>
</comment>
<dbReference type="GO" id="GO:0006094">
    <property type="term" value="P:gluconeogenesis"/>
    <property type="evidence" value="ECO:0007669"/>
    <property type="project" value="UniProtKB-UniPathway"/>
</dbReference>
<dbReference type="OrthoDB" id="9760711at2"/>
<reference evidence="17 18" key="1">
    <citation type="submission" date="2017-02" db="EMBL/GenBank/DDBJ databases">
        <authorList>
            <person name="Peterson S.W."/>
        </authorList>
    </citation>
    <scope>NUCLEOTIDE SEQUENCE [LARGE SCALE GENOMIC DNA]</scope>
    <source>
        <strain evidence="17 18">DSM 16080</strain>
    </source>
</reference>
<feature type="domain" description="PEP-utilising enzyme mobile" evidence="15">
    <location>
        <begin position="453"/>
        <end position="523"/>
    </location>
</feature>
<evidence type="ECO:0000256" key="14">
    <source>
        <dbReference type="ARBA" id="ARBA00047700"/>
    </source>
</evidence>
<dbReference type="AlphaFoldDB" id="A0A1T4WWW4"/>
<evidence type="ECO:0000256" key="13">
    <source>
        <dbReference type="ARBA" id="ARBA00033470"/>
    </source>
</evidence>
<dbReference type="Gene3D" id="3.30.470.20">
    <property type="entry name" value="ATP-grasp fold, B domain"/>
    <property type="match status" value="1"/>
</dbReference>
<keyword evidence="12" id="KW-0460">Magnesium</keyword>
<keyword evidence="18" id="KW-1185">Reference proteome</keyword>
<keyword evidence="7" id="KW-0808">Transferase</keyword>
<dbReference type="PANTHER" id="PTHR43030:SF1">
    <property type="entry name" value="PHOSPHOENOLPYRUVATE SYNTHASE"/>
    <property type="match status" value="1"/>
</dbReference>
<name>A0A1T4WWW4_9BACT</name>
<dbReference type="GO" id="GO:0005524">
    <property type="term" value="F:ATP binding"/>
    <property type="evidence" value="ECO:0007669"/>
    <property type="project" value="UniProtKB-KW"/>
</dbReference>
<dbReference type="UniPathway" id="UPA00138"/>
<dbReference type="EMBL" id="FUYC01000005">
    <property type="protein sequence ID" value="SKA81806.1"/>
    <property type="molecule type" value="Genomic_DNA"/>
</dbReference>
<proteinExistence type="inferred from homology"/>
<feature type="domain" description="Pyruvate phosphate dikinase AMP/ATP-binding" evidence="16">
    <location>
        <begin position="355"/>
        <end position="412"/>
    </location>
</feature>
<keyword evidence="11" id="KW-0067">ATP-binding</keyword>
<comment type="function">
    <text evidence="2">Catalyzes the phosphorylation of pyruvate to phosphoenolpyruvate.</text>
</comment>
<dbReference type="InterPro" id="IPR002192">
    <property type="entry name" value="PPDK_AMP/ATP-bd"/>
</dbReference>
<evidence type="ECO:0000313" key="17">
    <source>
        <dbReference type="EMBL" id="SKA81806.1"/>
    </source>
</evidence>
<comment type="pathway">
    <text evidence="3">Carbohydrate biosynthesis; gluconeogenesis.</text>
</comment>
<evidence type="ECO:0000259" key="15">
    <source>
        <dbReference type="Pfam" id="PF00391"/>
    </source>
</evidence>
<dbReference type="SUPFAM" id="SSF52009">
    <property type="entry name" value="Phosphohistidine domain"/>
    <property type="match status" value="1"/>
</dbReference>
<evidence type="ECO:0000256" key="7">
    <source>
        <dbReference type="ARBA" id="ARBA00022679"/>
    </source>
</evidence>
<keyword evidence="10 17" id="KW-0418">Kinase</keyword>